<name>A0A6P1ZC74_9BACT</name>
<dbReference type="EMBL" id="CP039543">
    <property type="protein sequence ID" value="QJT11078.1"/>
    <property type="molecule type" value="Genomic_DNA"/>
</dbReference>
<dbReference type="PROSITE" id="PS00922">
    <property type="entry name" value="TRANSGLYCOSYLASE"/>
    <property type="match status" value="1"/>
</dbReference>
<evidence type="ECO:0000313" key="4">
    <source>
        <dbReference type="EMBL" id="TVM31739.1"/>
    </source>
</evidence>
<feature type="domain" description="Transglycosylase SLT" evidence="2">
    <location>
        <begin position="126"/>
        <end position="227"/>
    </location>
</feature>
<reference evidence="3 6" key="2">
    <citation type="submission" date="2019-04" db="EMBL/GenBank/DDBJ databases">
        <title>Isolation and culture of sulfate reducing bacteria from the cold seep of the South China Sea.</title>
        <authorList>
            <person name="Sun C."/>
            <person name="Liu R."/>
        </authorList>
    </citation>
    <scope>NUCLEOTIDE SEQUENCE [LARGE SCALE GENOMIC DNA]</scope>
    <source>
        <strain evidence="3 6">CS1</strain>
    </source>
</reference>
<dbReference type="InterPro" id="IPR000189">
    <property type="entry name" value="Transglyc_AS"/>
</dbReference>
<reference evidence="4 5" key="1">
    <citation type="submission" date="2018-06" db="EMBL/GenBank/DDBJ databases">
        <title>Complete genome of Desulfovibrio marinus P48SEP.</title>
        <authorList>
            <person name="Crispim J.S."/>
            <person name="Vidigal P.M.P."/>
            <person name="Silva L.C.F."/>
            <person name="Araujo L.C."/>
            <person name="Laguardia C.N."/>
            <person name="Dias R.S."/>
            <person name="Sousa M.P."/>
            <person name="Paula S.O."/>
            <person name="Silva C."/>
        </authorList>
    </citation>
    <scope>NUCLEOTIDE SEQUENCE [LARGE SCALE GENOMIC DNA]</scope>
    <source>
        <strain evidence="4 5">P48SEP</strain>
    </source>
</reference>
<sequence>MWNKILLLILIAVSLLGCSTAKRPEITFAGLERGESMKALPPTINVDMDSEFFAPWIGFSEALVFFPEERAALAFLGNSLYVPEPAGREQIESQFLFLTRTIRPRLAKWLARSDQYAPMVQKVLAKAGLPRELVYLPFIESGYSPQALSHAGAMGIWQFMPATARRFGLQVGNGQDERRDPIKSTMAAAAYLRTLYEQFGDWSLAIAAYNCGENKIQRLVDMTDAKNFFELAAVNHTLPSRYRLARETMLYVPRFTAMVRVGENLSRLGFTPPEWKKSVDMARL</sequence>
<dbReference type="PANTHER" id="PTHR37423:SF2">
    <property type="entry name" value="MEMBRANE-BOUND LYTIC MUREIN TRANSGLYCOSYLASE C"/>
    <property type="match status" value="1"/>
</dbReference>
<dbReference type="GO" id="GO:0000270">
    <property type="term" value="P:peptidoglycan metabolic process"/>
    <property type="evidence" value="ECO:0007669"/>
    <property type="project" value="InterPro"/>
</dbReference>
<dbReference type="Proteomes" id="UP000434052">
    <property type="component" value="Unassembled WGS sequence"/>
</dbReference>
<evidence type="ECO:0000313" key="3">
    <source>
        <dbReference type="EMBL" id="QJT11078.1"/>
    </source>
</evidence>
<gene>
    <name evidence="4" type="ORF">DQK91_17540</name>
    <name evidence="3" type="ORF">E8L03_20135</name>
</gene>
<dbReference type="PANTHER" id="PTHR37423">
    <property type="entry name" value="SOLUBLE LYTIC MUREIN TRANSGLYCOSYLASE-RELATED"/>
    <property type="match status" value="1"/>
</dbReference>
<dbReference type="RefSeq" id="WP_144306698.1">
    <property type="nucleotide sequence ID" value="NZ_CP039543.1"/>
</dbReference>
<dbReference type="Proteomes" id="UP000503251">
    <property type="component" value="Chromosome"/>
</dbReference>
<evidence type="ECO:0000313" key="6">
    <source>
        <dbReference type="Proteomes" id="UP000503251"/>
    </source>
</evidence>
<dbReference type="EMBL" id="QMIF01000014">
    <property type="protein sequence ID" value="TVM31739.1"/>
    <property type="molecule type" value="Genomic_DNA"/>
</dbReference>
<evidence type="ECO:0000256" key="1">
    <source>
        <dbReference type="ARBA" id="ARBA00007734"/>
    </source>
</evidence>
<evidence type="ECO:0000313" key="5">
    <source>
        <dbReference type="Proteomes" id="UP000434052"/>
    </source>
</evidence>
<comment type="similarity">
    <text evidence="1">Belongs to the transglycosylase Slt family.</text>
</comment>
<dbReference type="OrthoDB" id="9781970at2"/>
<dbReference type="Pfam" id="PF01464">
    <property type="entry name" value="SLT"/>
    <property type="match status" value="1"/>
</dbReference>
<organism evidence="4 5">
    <name type="scientific">Oceanidesulfovibrio marinus</name>
    <dbReference type="NCBI Taxonomy" id="370038"/>
    <lineage>
        <taxon>Bacteria</taxon>
        <taxon>Pseudomonadati</taxon>
        <taxon>Thermodesulfobacteriota</taxon>
        <taxon>Desulfovibrionia</taxon>
        <taxon>Desulfovibrionales</taxon>
        <taxon>Desulfovibrionaceae</taxon>
        <taxon>Oceanidesulfovibrio</taxon>
    </lineage>
</organism>
<dbReference type="CDD" id="cd16894">
    <property type="entry name" value="MltD-like"/>
    <property type="match status" value="1"/>
</dbReference>
<dbReference type="InterPro" id="IPR023346">
    <property type="entry name" value="Lysozyme-like_dom_sf"/>
</dbReference>
<keyword evidence="6" id="KW-1185">Reference proteome</keyword>
<dbReference type="Gene3D" id="1.10.530.10">
    <property type="match status" value="1"/>
</dbReference>
<dbReference type="GO" id="GO:0008933">
    <property type="term" value="F:peptidoglycan lytic transglycosylase activity"/>
    <property type="evidence" value="ECO:0007669"/>
    <property type="project" value="InterPro"/>
</dbReference>
<dbReference type="GO" id="GO:0016020">
    <property type="term" value="C:membrane"/>
    <property type="evidence" value="ECO:0007669"/>
    <property type="project" value="InterPro"/>
</dbReference>
<proteinExistence type="inferred from homology"/>
<dbReference type="SUPFAM" id="SSF53955">
    <property type="entry name" value="Lysozyme-like"/>
    <property type="match status" value="1"/>
</dbReference>
<dbReference type="AlphaFoldDB" id="A0A6P1ZC74"/>
<dbReference type="PROSITE" id="PS51257">
    <property type="entry name" value="PROKAR_LIPOPROTEIN"/>
    <property type="match status" value="1"/>
</dbReference>
<protein>
    <submittedName>
        <fullName evidence="3">Lytic transglycosylase domain-containing protein</fullName>
    </submittedName>
</protein>
<accession>A0A6P1ZC74</accession>
<evidence type="ECO:0000259" key="2">
    <source>
        <dbReference type="Pfam" id="PF01464"/>
    </source>
</evidence>
<dbReference type="InterPro" id="IPR008258">
    <property type="entry name" value="Transglycosylase_SLT_dom_1"/>
</dbReference>